<evidence type="ECO:0000256" key="1">
    <source>
        <dbReference type="SAM" id="Phobius"/>
    </source>
</evidence>
<dbReference type="eggNOG" id="arCOG02079">
    <property type="taxonomic scope" value="Archaea"/>
</dbReference>
<keyword evidence="1" id="KW-0472">Membrane</keyword>
<proteinExistence type="predicted"/>
<dbReference type="GeneID" id="5412072"/>
<dbReference type="OrthoDB" id="119197at2157"/>
<dbReference type="KEGG" id="mbn:Mboo_0310"/>
<feature type="transmembrane region" description="Helical" evidence="1">
    <location>
        <begin position="430"/>
        <end position="452"/>
    </location>
</feature>
<dbReference type="EMBL" id="CP000780">
    <property type="protein sequence ID" value="ABS54832.1"/>
    <property type="molecule type" value="Genomic_DNA"/>
</dbReference>
<organism evidence="2 3">
    <name type="scientific">Methanoregula boonei (strain DSM 21154 / JCM 14090 / 6A8)</name>
    <dbReference type="NCBI Taxonomy" id="456442"/>
    <lineage>
        <taxon>Archaea</taxon>
        <taxon>Methanobacteriati</taxon>
        <taxon>Methanobacteriota</taxon>
        <taxon>Stenosarchaea group</taxon>
        <taxon>Methanomicrobia</taxon>
        <taxon>Methanomicrobiales</taxon>
        <taxon>Methanoregulaceae</taxon>
        <taxon>Methanoregula</taxon>
    </lineage>
</organism>
<dbReference type="PROSITE" id="PS51257">
    <property type="entry name" value="PROKAR_LIPOPROTEIN"/>
    <property type="match status" value="1"/>
</dbReference>
<protein>
    <submittedName>
        <fullName evidence="2">Uncharacterized protein</fullName>
    </submittedName>
</protein>
<keyword evidence="3" id="KW-1185">Reference proteome</keyword>
<keyword evidence="1" id="KW-1133">Transmembrane helix</keyword>
<dbReference type="RefSeq" id="WP_011991320.1">
    <property type="nucleotide sequence ID" value="NC_009712.1"/>
</dbReference>
<evidence type="ECO:0000313" key="3">
    <source>
        <dbReference type="Proteomes" id="UP000002408"/>
    </source>
</evidence>
<keyword evidence="1" id="KW-0812">Transmembrane</keyword>
<dbReference type="AlphaFoldDB" id="A7I521"/>
<accession>A7I521</accession>
<dbReference type="HOGENOM" id="CLU_598013_0_0_2"/>
<sequence>MKPRFEKRLAVGMIIAALACLILLPVPIDGLKVIGSIYTGNVSPGQTVIFPMTISLGANDPPMDMVVDVMGFGQSPDKSYVALDPSSDTSPYSARSYISIDNRTFHLDPGASETVDATISVPGDAGPGGRYAIISIHGLPNGTGSTLVVTAINVPVMMTIDSPGITQTGTITGLTTGTIVAGQPLALITSFKNTGNHHYANTINNVQVTDGSGKQVALLSTDPTLYSIIPGNTVNFVVNLNAALSPGTYTMLSNVSLKDGTLLDSKTASFEVNSSYTAPVQETSVALTPKNPAVLASSDGRIAVSFPAGAVISDVTVTLKPFSLDQLPGLPAGTTAGGTCFEIDGLSGLLSKDAMISVNYSSSDLDAAGGDASKLVLARYDQSGSSWTLLPTTVNKDTTTLSATTNQFSTWAVIASSTPGTQTGGQSKGILAPDVTTVFLSLCLTVVIFGAWKRRER</sequence>
<dbReference type="Proteomes" id="UP000002408">
    <property type="component" value="Chromosome"/>
</dbReference>
<reference evidence="3" key="1">
    <citation type="journal article" date="2015" name="Microbiology">
        <title>Genome of Methanoregula boonei 6A8 reveals adaptations to oligotrophic peatland environments.</title>
        <authorList>
            <person name="Braeuer S."/>
            <person name="Cadillo-Quiroz H."/>
            <person name="Kyrpides N."/>
            <person name="Woyke T."/>
            <person name="Goodwin L."/>
            <person name="Detter C."/>
            <person name="Podell S."/>
            <person name="Yavitt J.B."/>
            <person name="Zinder S.H."/>
        </authorList>
    </citation>
    <scope>NUCLEOTIDE SEQUENCE [LARGE SCALE GENOMIC DNA]</scope>
    <source>
        <strain evidence="3">DSM 21154 / JCM 14090 / 6A8</strain>
    </source>
</reference>
<evidence type="ECO:0000313" key="2">
    <source>
        <dbReference type="EMBL" id="ABS54832.1"/>
    </source>
</evidence>
<name>A7I521_METB6</name>
<gene>
    <name evidence="2" type="ordered locus">Mboo_0310</name>
</gene>